<sequence length="126" mass="13478">MSLVGLQSWLLQEGIRDDLDAIIRLTVRTELDNLVPEPAAPSAVAIDWPRLLLAGSILARSDQRIDQEAALRIATAAISLTDDQALKDAGAVLLGKLSNYRAITLANDRHLLTAGLDRTARCGAAP</sequence>
<proteinExistence type="predicted"/>
<reference evidence="2 4" key="2">
    <citation type="submission" date="2024-06" db="EMBL/GenBank/DDBJ databases">
        <title>Genomic Encyclopedia of Type Strains, Phase V (KMG-V): Genome sequencing to study the core and pangenomes of soil and plant-associated prokaryotes.</title>
        <authorList>
            <person name="Whitman W."/>
        </authorList>
    </citation>
    <scope>NUCLEOTIDE SEQUENCE [LARGE SCALE GENOMIC DNA]</scope>
    <source>
        <strain evidence="2 4">USDA 160</strain>
    </source>
</reference>
<gene>
    <name evidence="2" type="ORF">ABIF63_008546</name>
    <name evidence="1" type="ORF">MA20_46285</name>
</gene>
<dbReference type="EMBL" id="JBEPTQ010000002">
    <property type="protein sequence ID" value="MET4724440.1"/>
    <property type="molecule type" value="Genomic_DNA"/>
</dbReference>
<evidence type="ECO:0000313" key="1">
    <source>
        <dbReference type="EMBL" id="KGT73121.1"/>
    </source>
</evidence>
<keyword evidence="4" id="KW-1185">Reference proteome</keyword>
<dbReference type="AlphaFoldDB" id="A0A0A3XIY6"/>
<dbReference type="PATRIC" id="fig|375.37.peg.7480"/>
<dbReference type="RefSeq" id="WP_011084976.1">
    <property type="nucleotide sequence ID" value="NZ_BJNK01000064.1"/>
</dbReference>
<evidence type="ECO:0000313" key="2">
    <source>
        <dbReference type="EMBL" id="MET4724440.1"/>
    </source>
</evidence>
<dbReference type="EMBL" id="JRPN01000067">
    <property type="protein sequence ID" value="KGT73121.1"/>
    <property type="molecule type" value="Genomic_DNA"/>
</dbReference>
<evidence type="ECO:0000313" key="4">
    <source>
        <dbReference type="Proteomes" id="UP001549291"/>
    </source>
</evidence>
<protein>
    <submittedName>
        <fullName evidence="1">Uncharacterized protein</fullName>
    </submittedName>
</protein>
<name>A0A0A3XIY6_BRAJP</name>
<organism evidence="1 3">
    <name type="scientific">Bradyrhizobium japonicum</name>
    <dbReference type="NCBI Taxonomy" id="375"/>
    <lineage>
        <taxon>Bacteria</taxon>
        <taxon>Pseudomonadati</taxon>
        <taxon>Pseudomonadota</taxon>
        <taxon>Alphaproteobacteria</taxon>
        <taxon>Hyphomicrobiales</taxon>
        <taxon>Nitrobacteraceae</taxon>
        <taxon>Bradyrhizobium</taxon>
    </lineage>
</organism>
<comment type="caution">
    <text evidence="1">The sequence shown here is derived from an EMBL/GenBank/DDBJ whole genome shotgun (WGS) entry which is preliminary data.</text>
</comment>
<accession>A0A0A3XIY6</accession>
<dbReference type="KEGG" id="bjp:RN69_37210"/>
<dbReference type="Proteomes" id="UP001549291">
    <property type="component" value="Unassembled WGS sequence"/>
</dbReference>
<dbReference type="Proteomes" id="UP000030377">
    <property type="component" value="Unassembled WGS sequence"/>
</dbReference>
<dbReference type="GeneID" id="92969479"/>
<reference evidence="1 3" key="1">
    <citation type="submission" date="2014-09" db="EMBL/GenBank/DDBJ databases">
        <title>Draft genome of Bradyrhizobium japonicum Is-34.</title>
        <authorList>
            <person name="Tsurumaru H."/>
            <person name="Yamakawa T."/>
            <person name="Hashimoto S."/>
            <person name="Okizaki K."/>
            <person name="Kanesaki Y."/>
            <person name="Yoshikawa H."/>
            <person name="Yajima S."/>
        </authorList>
    </citation>
    <scope>NUCLEOTIDE SEQUENCE [LARGE SCALE GENOMIC DNA]</scope>
    <source>
        <strain evidence="1 3">Is-34</strain>
    </source>
</reference>
<evidence type="ECO:0000313" key="3">
    <source>
        <dbReference type="Proteomes" id="UP000030377"/>
    </source>
</evidence>